<reference evidence="2 3" key="1">
    <citation type="submission" date="2018-06" db="EMBL/GenBank/DDBJ databases">
        <authorList>
            <consortium name="Pathogen Informatics"/>
            <person name="Doyle S."/>
        </authorList>
    </citation>
    <scope>NUCLEOTIDE SEQUENCE [LARGE SCALE GENOMIC DNA]</scope>
    <source>
        <strain evidence="2 3">NCTC13832</strain>
    </source>
</reference>
<proteinExistence type="predicted"/>
<dbReference type="AlphaFoldDB" id="A0A380GTA0"/>
<protein>
    <submittedName>
        <fullName evidence="2">Uncharacterized protein</fullName>
    </submittedName>
</protein>
<gene>
    <name evidence="2" type="ORF">NCTC13832_00057</name>
</gene>
<feature type="compositionally biased region" description="Polar residues" evidence="1">
    <location>
        <begin position="63"/>
        <end position="80"/>
    </location>
</feature>
<dbReference type="Proteomes" id="UP000254100">
    <property type="component" value="Unassembled WGS sequence"/>
</dbReference>
<accession>A0A380GTA0</accession>
<name>A0A380GTA0_9STAP</name>
<feature type="compositionally biased region" description="Basic and acidic residues" evidence="1">
    <location>
        <begin position="44"/>
        <end position="62"/>
    </location>
</feature>
<feature type="compositionally biased region" description="Low complexity" evidence="1">
    <location>
        <begin position="83"/>
        <end position="92"/>
    </location>
</feature>
<evidence type="ECO:0000313" key="3">
    <source>
        <dbReference type="Proteomes" id="UP000254100"/>
    </source>
</evidence>
<dbReference type="EMBL" id="UHDT01000001">
    <property type="protein sequence ID" value="SUM56428.1"/>
    <property type="molecule type" value="Genomic_DNA"/>
</dbReference>
<sequence>MKKVFASLVVILLITILCVAGLFAYGSYQDIAQKKTDVQNLEKQVQDKKKQKQDNEKNKQSQETENENTNTVVQQPQQPIVNEPTPQEPEQVQPEEEKPFQGGDYGTD</sequence>
<dbReference type="RefSeq" id="WP_052502861.1">
    <property type="nucleotide sequence ID" value="NZ_JXWY01000012.1"/>
</dbReference>
<organism evidence="2 3">
    <name type="scientific">Staphylococcus microti</name>
    <dbReference type="NCBI Taxonomy" id="569857"/>
    <lineage>
        <taxon>Bacteria</taxon>
        <taxon>Bacillati</taxon>
        <taxon>Bacillota</taxon>
        <taxon>Bacilli</taxon>
        <taxon>Bacillales</taxon>
        <taxon>Staphylococcaceae</taxon>
        <taxon>Staphylococcus</taxon>
    </lineage>
</organism>
<evidence type="ECO:0000256" key="1">
    <source>
        <dbReference type="SAM" id="MobiDB-lite"/>
    </source>
</evidence>
<feature type="region of interest" description="Disordered" evidence="1">
    <location>
        <begin position="38"/>
        <end position="108"/>
    </location>
</feature>
<evidence type="ECO:0000313" key="2">
    <source>
        <dbReference type="EMBL" id="SUM56428.1"/>
    </source>
</evidence>